<keyword evidence="1" id="KW-0732">Signal</keyword>
<evidence type="ECO:0000313" key="2">
    <source>
        <dbReference type="EMBL" id="KAJ7364928.1"/>
    </source>
</evidence>
<comment type="caution">
    <text evidence="2">The sequence shown here is derived from an EMBL/GenBank/DDBJ whole genome shotgun (WGS) entry which is preliminary data.</text>
</comment>
<feature type="chain" id="PRO_5041932427" evidence="1">
    <location>
        <begin position="27"/>
        <end position="109"/>
    </location>
</feature>
<protein>
    <submittedName>
        <fullName evidence="2">Uncharacterized protein</fullName>
    </submittedName>
</protein>
<gene>
    <name evidence="2" type="ORF">DFH08DRAFT_840369</name>
</gene>
<dbReference type="Proteomes" id="UP001218218">
    <property type="component" value="Unassembled WGS sequence"/>
</dbReference>
<feature type="signal peptide" evidence="1">
    <location>
        <begin position="1"/>
        <end position="26"/>
    </location>
</feature>
<organism evidence="2 3">
    <name type="scientific">Mycena albidolilacea</name>
    <dbReference type="NCBI Taxonomy" id="1033008"/>
    <lineage>
        <taxon>Eukaryota</taxon>
        <taxon>Fungi</taxon>
        <taxon>Dikarya</taxon>
        <taxon>Basidiomycota</taxon>
        <taxon>Agaricomycotina</taxon>
        <taxon>Agaricomycetes</taxon>
        <taxon>Agaricomycetidae</taxon>
        <taxon>Agaricales</taxon>
        <taxon>Marasmiineae</taxon>
        <taxon>Mycenaceae</taxon>
        <taxon>Mycena</taxon>
    </lineage>
</organism>
<keyword evidence="3" id="KW-1185">Reference proteome</keyword>
<accession>A0AAD7F2R3</accession>
<evidence type="ECO:0000313" key="3">
    <source>
        <dbReference type="Proteomes" id="UP001218218"/>
    </source>
</evidence>
<sequence length="109" mass="12270">MRPLTHYHPPSFILSLPCLLLSAALSSDSNSLPVRRLNPAPTPAFQHSIWNDPRSRPLSSSRGRKGLKCLHWWPMPSTASQKVQIEELPSADGHFDWTVQSGFDWLAIQ</sequence>
<dbReference type="EMBL" id="JARIHO010000003">
    <property type="protein sequence ID" value="KAJ7364928.1"/>
    <property type="molecule type" value="Genomic_DNA"/>
</dbReference>
<name>A0AAD7F2R3_9AGAR</name>
<proteinExistence type="predicted"/>
<dbReference type="AlphaFoldDB" id="A0AAD7F2R3"/>
<reference evidence="2" key="1">
    <citation type="submission" date="2023-03" db="EMBL/GenBank/DDBJ databases">
        <title>Massive genome expansion in bonnet fungi (Mycena s.s.) driven by repeated elements and novel gene families across ecological guilds.</title>
        <authorList>
            <consortium name="Lawrence Berkeley National Laboratory"/>
            <person name="Harder C.B."/>
            <person name="Miyauchi S."/>
            <person name="Viragh M."/>
            <person name="Kuo A."/>
            <person name="Thoen E."/>
            <person name="Andreopoulos B."/>
            <person name="Lu D."/>
            <person name="Skrede I."/>
            <person name="Drula E."/>
            <person name="Henrissat B."/>
            <person name="Morin E."/>
            <person name="Kohler A."/>
            <person name="Barry K."/>
            <person name="LaButti K."/>
            <person name="Morin E."/>
            <person name="Salamov A."/>
            <person name="Lipzen A."/>
            <person name="Mereny Z."/>
            <person name="Hegedus B."/>
            <person name="Baldrian P."/>
            <person name="Stursova M."/>
            <person name="Weitz H."/>
            <person name="Taylor A."/>
            <person name="Grigoriev I.V."/>
            <person name="Nagy L.G."/>
            <person name="Martin F."/>
            <person name="Kauserud H."/>
        </authorList>
    </citation>
    <scope>NUCLEOTIDE SEQUENCE</scope>
    <source>
        <strain evidence="2">CBHHK002</strain>
    </source>
</reference>
<evidence type="ECO:0000256" key="1">
    <source>
        <dbReference type="SAM" id="SignalP"/>
    </source>
</evidence>